<protein>
    <submittedName>
        <fullName evidence="2">Uncharacterized protein</fullName>
    </submittedName>
</protein>
<dbReference type="STRING" id="1184151.AW736_07930"/>
<dbReference type="EMBL" id="LRRQ01000058">
    <property type="protein sequence ID" value="OAM90396.1"/>
    <property type="molecule type" value="Genomic_DNA"/>
</dbReference>
<dbReference type="Proteomes" id="UP000078486">
    <property type="component" value="Unassembled WGS sequence"/>
</dbReference>
<evidence type="ECO:0000256" key="1">
    <source>
        <dbReference type="SAM" id="Phobius"/>
    </source>
</evidence>
<name>A0A178IMU9_9BACT</name>
<proteinExistence type="predicted"/>
<comment type="caution">
    <text evidence="2">The sequence shown here is derived from an EMBL/GenBank/DDBJ whole genome shotgun (WGS) entry which is preliminary data.</text>
</comment>
<dbReference type="AlphaFoldDB" id="A0A178IMU9"/>
<keyword evidence="1" id="KW-0472">Membrane</keyword>
<organism evidence="2 3">
    <name type="scientific">Termitidicoccus mucosus</name>
    <dbReference type="NCBI Taxonomy" id="1184151"/>
    <lineage>
        <taxon>Bacteria</taxon>
        <taxon>Pseudomonadati</taxon>
        <taxon>Verrucomicrobiota</taxon>
        <taxon>Opitutia</taxon>
        <taxon>Opitutales</taxon>
        <taxon>Opitutaceae</taxon>
        <taxon>Termitidicoccus</taxon>
    </lineage>
</organism>
<feature type="transmembrane region" description="Helical" evidence="1">
    <location>
        <begin position="24"/>
        <end position="45"/>
    </location>
</feature>
<keyword evidence="1" id="KW-0812">Transmembrane</keyword>
<accession>A0A178IMU9</accession>
<evidence type="ECO:0000313" key="3">
    <source>
        <dbReference type="Proteomes" id="UP000078486"/>
    </source>
</evidence>
<gene>
    <name evidence="2" type="ORF">AW736_07930</name>
</gene>
<reference evidence="2 3" key="1">
    <citation type="submission" date="2016-01" db="EMBL/GenBank/DDBJ databases">
        <title>High potential of lignocellulose degradation of a new Verrucomicrobia species.</title>
        <authorList>
            <person name="Wang Y."/>
            <person name="Shi Y."/>
            <person name="Qiu Z."/>
            <person name="Liu S."/>
            <person name="Yang H."/>
        </authorList>
    </citation>
    <scope>NUCLEOTIDE SEQUENCE [LARGE SCALE GENOMIC DNA]</scope>
    <source>
        <strain evidence="2 3">TSB47</strain>
    </source>
</reference>
<evidence type="ECO:0000313" key="2">
    <source>
        <dbReference type="EMBL" id="OAM90396.1"/>
    </source>
</evidence>
<keyword evidence="3" id="KW-1185">Reference proteome</keyword>
<sequence>MHGPWKDITLVQARFTARLGTASLLGRIVAVLSVLLLATLVIGSVSPEVHDHVCHTAATGHGDDDHCAITTYAGGEVLALALVLTVEPLTVCEGPTLLSSAILAVSQFDYRLQPTRGPPVLS</sequence>
<keyword evidence="1" id="KW-1133">Transmembrane helix</keyword>